<keyword evidence="4 8" id="KW-0732">Signal</keyword>
<dbReference type="EMBL" id="QFQD01000004">
    <property type="protein sequence ID" value="PZQ85271.1"/>
    <property type="molecule type" value="Genomic_DNA"/>
</dbReference>
<evidence type="ECO:0000256" key="1">
    <source>
        <dbReference type="ARBA" id="ARBA00004613"/>
    </source>
</evidence>
<dbReference type="GO" id="GO:0006508">
    <property type="term" value="P:proteolysis"/>
    <property type="evidence" value="ECO:0007669"/>
    <property type="project" value="InterPro"/>
</dbReference>
<evidence type="ECO:0000256" key="7">
    <source>
        <dbReference type="ARBA" id="ARBA00023326"/>
    </source>
</evidence>
<proteinExistence type="predicted"/>
<dbReference type="Pfam" id="PF00326">
    <property type="entry name" value="Peptidase_S9"/>
    <property type="match status" value="1"/>
</dbReference>
<evidence type="ECO:0000259" key="9">
    <source>
        <dbReference type="Pfam" id="PF00326"/>
    </source>
</evidence>
<organism evidence="10 11">
    <name type="scientific">Ancylobacter novellus</name>
    <name type="common">Thiobacillus novellus</name>
    <dbReference type="NCBI Taxonomy" id="921"/>
    <lineage>
        <taxon>Bacteria</taxon>
        <taxon>Pseudomonadati</taxon>
        <taxon>Pseudomonadota</taxon>
        <taxon>Alphaproteobacteria</taxon>
        <taxon>Hyphomicrobiales</taxon>
        <taxon>Xanthobacteraceae</taxon>
        <taxon>Ancylobacter</taxon>
    </lineage>
</organism>
<dbReference type="GO" id="GO:0005576">
    <property type="term" value="C:extracellular region"/>
    <property type="evidence" value="ECO:0007669"/>
    <property type="project" value="UniProtKB-SubCell"/>
</dbReference>
<dbReference type="InterPro" id="IPR043595">
    <property type="entry name" value="FaeB/C/D"/>
</dbReference>
<dbReference type="SUPFAM" id="SSF53474">
    <property type="entry name" value="alpha/beta-Hydrolases"/>
    <property type="match status" value="1"/>
</dbReference>
<comment type="subcellular location">
    <subcellularLocation>
        <location evidence="1">Secreted</location>
    </subcellularLocation>
</comment>
<evidence type="ECO:0000256" key="5">
    <source>
        <dbReference type="ARBA" id="ARBA00022801"/>
    </source>
</evidence>
<name>A0A2W5R376_ANCNO</name>
<evidence type="ECO:0000256" key="3">
    <source>
        <dbReference type="ARBA" id="ARBA00022651"/>
    </source>
</evidence>
<feature type="chain" id="PRO_5016120507" evidence="8">
    <location>
        <begin position="32"/>
        <end position="455"/>
    </location>
</feature>
<reference evidence="10 11" key="1">
    <citation type="submission" date="2017-08" db="EMBL/GenBank/DDBJ databases">
        <title>Infants hospitalized years apart are colonized by the same room-sourced microbial strains.</title>
        <authorList>
            <person name="Brooks B."/>
            <person name="Olm M.R."/>
            <person name="Firek B.A."/>
            <person name="Baker R."/>
            <person name="Thomas B.C."/>
            <person name="Morowitz M.J."/>
            <person name="Banfield J.F."/>
        </authorList>
    </citation>
    <scope>NUCLEOTIDE SEQUENCE [LARGE SCALE GENOMIC DNA]</scope>
    <source>
        <strain evidence="10">S2_005_001_R2_27</strain>
    </source>
</reference>
<comment type="caution">
    <text evidence="10">The sequence shown here is derived from an EMBL/GenBank/DDBJ whole genome shotgun (WGS) entry which is preliminary data.</text>
</comment>
<dbReference type="Proteomes" id="UP000248887">
    <property type="component" value="Unassembled WGS sequence"/>
</dbReference>
<keyword evidence="5" id="KW-0378">Hydrolase</keyword>
<dbReference type="InterPro" id="IPR029058">
    <property type="entry name" value="AB_hydrolase_fold"/>
</dbReference>
<evidence type="ECO:0000256" key="6">
    <source>
        <dbReference type="ARBA" id="ARBA00023277"/>
    </source>
</evidence>
<feature type="signal peptide" evidence="8">
    <location>
        <begin position="1"/>
        <end position="31"/>
    </location>
</feature>
<dbReference type="Gene3D" id="3.40.50.1820">
    <property type="entry name" value="alpha/beta hydrolase"/>
    <property type="match status" value="1"/>
</dbReference>
<keyword evidence="3" id="KW-0858">Xylan degradation</keyword>
<accession>A0A2W5R376</accession>
<evidence type="ECO:0000313" key="11">
    <source>
        <dbReference type="Proteomes" id="UP000248887"/>
    </source>
</evidence>
<sequence>MQLAKPCLQLGALLIALAATLAGPLSRPAAAADSERTITSGGITREFILHVPDNAPPGPKPLIIALHGAWQPAGVMKRYLDLDKVADREGIVVAYPKGLNLLWNDGRSTVAGIMPIIYPRDDGRFVLDVLSTLESEGLVDPSRAYLMGFSNGGFLTAYVACRYANRFAAFATMMMTVPVGYNESCKPERPVPILMMNGTYDPIVPMFGRPTPGARLMSASESAALFARIDGCAPPEEGRAPNTRILRWNNCAPGAAVAFYEIAGGHQPPAQSVGAGDALAAVLLGPRRSGLDAPEEIWSFFSRFSFPSQATLVAGGNAPAAPAPTSVAPAAPLVIPATAAPVLASTAPIAARPAPAPAPAPASPSAAPAIARNPDSFATAWQGIAPAAGEAPAPLQVAAPALHQPLASGAAQPLPAQFIAAGETLAIAPAKVALVPLPPPSPLRPRAGSTQVSTQ</sequence>
<dbReference type="GO" id="GO:0045493">
    <property type="term" value="P:xylan catabolic process"/>
    <property type="evidence" value="ECO:0007669"/>
    <property type="project" value="UniProtKB-KW"/>
</dbReference>
<evidence type="ECO:0000256" key="8">
    <source>
        <dbReference type="SAM" id="SignalP"/>
    </source>
</evidence>
<dbReference type="GO" id="GO:0030600">
    <property type="term" value="F:feruloyl esterase activity"/>
    <property type="evidence" value="ECO:0007669"/>
    <property type="project" value="InterPro"/>
</dbReference>
<keyword evidence="7" id="KW-0624">Polysaccharide degradation</keyword>
<gene>
    <name evidence="10" type="ORF">DI549_02455</name>
</gene>
<dbReference type="PANTHER" id="PTHR38050:SF2">
    <property type="entry name" value="FERULOYL ESTERASE C-RELATED"/>
    <property type="match status" value="1"/>
</dbReference>
<dbReference type="PANTHER" id="PTHR38050">
    <property type="match status" value="1"/>
</dbReference>
<keyword evidence="2" id="KW-0964">Secreted</keyword>
<protein>
    <submittedName>
        <fullName evidence="10">Poly(3-hydroxybutyrate) depolymerase-like protein</fullName>
    </submittedName>
</protein>
<dbReference type="AlphaFoldDB" id="A0A2W5R376"/>
<evidence type="ECO:0000313" key="10">
    <source>
        <dbReference type="EMBL" id="PZQ85271.1"/>
    </source>
</evidence>
<evidence type="ECO:0000256" key="2">
    <source>
        <dbReference type="ARBA" id="ARBA00022525"/>
    </source>
</evidence>
<dbReference type="GO" id="GO:0008236">
    <property type="term" value="F:serine-type peptidase activity"/>
    <property type="evidence" value="ECO:0007669"/>
    <property type="project" value="InterPro"/>
</dbReference>
<evidence type="ECO:0000256" key="4">
    <source>
        <dbReference type="ARBA" id="ARBA00022729"/>
    </source>
</evidence>
<keyword evidence="6" id="KW-0119">Carbohydrate metabolism</keyword>
<dbReference type="InterPro" id="IPR001375">
    <property type="entry name" value="Peptidase_S9_cat"/>
</dbReference>
<feature type="domain" description="Peptidase S9 prolyl oligopeptidase catalytic" evidence="9">
    <location>
        <begin position="127"/>
        <end position="171"/>
    </location>
</feature>